<dbReference type="EMBL" id="DS547093">
    <property type="protein sequence ID" value="EDR13412.1"/>
    <property type="molecule type" value="Genomic_DNA"/>
</dbReference>
<gene>
    <name evidence="3" type="ORF">LACBIDRAFT_309246</name>
</gene>
<accession>B0CVX5</accession>
<feature type="region of interest" description="Disordered" evidence="1">
    <location>
        <begin position="297"/>
        <end position="316"/>
    </location>
</feature>
<dbReference type="RefSeq" id="XP_001875910.1">
    <property type="nucleotide sequence ID" value="XM_001875875.1"/>
</dbReference>
<name>B0CVX5_LACBS</name>
<reference evidence="3 4" key="1">
    <citation type="journal article" date="2008" name="Nature">
        <title>The genome of Laccaria bicolor provides insights into mycorrhizal symbiosis.</title>
        <authorList>
            <person name="Martin F."/>
            <person name="Aerts A."/>
            <person name="Ahren D."/>
            <person name="Brun A."/>
            <person name="Danchin E.G.J."/>
            <person name="Duchaussoy F."/>
            <person name="Gibon J."/>
            <person name="Kohler A."/>
            <person name="Lindquist E."/>
            <person name="Pereda V."/>
            <person name="Salamov A."/>
            <person name="Shapiro H.J."/>
            <person name="Wuyts J."/>
            <person name="Blaudez D."/>
            <person name="Buee M."/>
            <person name="Brokstein P."/>
            <person name="Canbaeck B."/>
            <person name="Cohen D."/>
            <person name="Courty P.E."/>
            <person name="Coutinho P.M."/>
            <person name="Delaruelle C."/>
            <person name="Detter J.C."/>
            <person name="Deveau A."/>
            <person name="DiFazio S."/>
            <person name="Duplessis S."/>
            <person name="Fraissinet-Tachet L."/>
            <person name="Lucic E."/>
            <person name="Frey-Klett P."/>
            <person name="Fourrey C."/>
            <person name="Feussner I."/>
            <person name="Gay G."/>
            <person name="Grimwood J."/>
            <person name="Hoegger P.J."/>
            <person name="Jain P."/>
            <person name="Kilaru S."/>
            <person name="Labbe J."/>
            <person name="Lin Y.C."/>
            <person name="Legue V."/>
            <person name="Le Tacon F."/>
            <person name="Marmeisse R."/>
            <person name="Melayah D."/>
            <person name="Montanini B."/>
            <person name="Muratet M."/>
            <person name="Nehls U."/>
            <person name="Niculita-Hirzel H."/>
            <person name="Oudot-Le Secq M.P."/>
            <person name="Peter M."/>
            <person name="Quesneville H."/>
            <person name="Rajashekar B."/>
            <person name="Reich M."/>
            <person name="Rouhier N."/>
            <person name="Schmutz J."/>
            <person name="Yin T."/>
            <person name="Chalot M."/>
            <person name="Henrissat B."/>
            <person name="Kuees U."/>
            <person name="Lucas S."/>
            <person name="Van de Peer Y."/>
            <person name="Podila G.K."/>
            <person name="Polle A."/>
            <person name="Pukkila P.J."/>
            <person name="Richardson P.M."/>
            <person name="Rouze P."/>
            <person name="Sanders I.R."/>
            <person name="Stajich J.E."/>
            <person name="Tunlid A."/>
            <person name="Tuskan G."/>
            <person name="Grigoriev I.V."/>
        </authorList>
    </citation>
    <scope>NUCLEOTIDE SEQUENCE [LARGE SCALE GENOMIC DNA]</scope>
    <source>
        <strain evidence="4">S238N-H82 / ATCC MYA-4686</strain>
    </source>
</reference>
<evidence type="ECO:0000313" key="4">
    <source>
        <dbReference type="Proteomes" id="UP000001194"/>
    </source>
</evidence>
<protein>
    <submittedName>
        <fullName evidence="3">Predicted protein</fullName>
    </submittedName>
</protein>
<dbReference type="AlphaFoldDB" id="B0CVX5"/>
<evidence type="ECO:0000313" key="3">
    <source>
        <dbReference type="EMBL" id="EDR13412.1"/>
    </source>
</evidence>
<dbReference type="InParanoid" id="B0CVX5"/>
<proteinExistence type="predicted"/>
<dbReference type="Proteomes" id="UP000001194">
    <property type="component" value="Unassembled WGS sequence"/>
</dbReference>
<feature type="domain" description="Rho termination factor-like N-terminal" evidence="2">
    <location>
        <begin position="57"/>
        <end position="98"/>
    </location>
</feature>
<dbReference type="InterPro" id="IPR011112">
    <property type="entry name" value="Rho-like_N"/>
</dbReference>
<organism evidence="4">
    <name type="scientific">Laccaria bicolor (strain S238N-H82 / ATCC MYA-4686)</name>
    <name type="common">Bicoloured deceiver</name>
    <name type="synonym">Laccaria laccata var. bicolor</name>
    <dbReference type="NCBI Taxonomy" id="486041"/>
    <lineage>
        <taxon>Eukaryota</taxon>
        <taxon>Fungi</taxon>
        <taxon>Dikarya</taxon>
        <taxon>Basidiomycota</taxon>
        <taxon>Agaricomycotina</taxon>
        <taxon>Agaricomycetes</taxon>
        <taxon>Agaricomycetidae</taxon>
        <taxon>Agaricales</taxon>
        <taxon>Agaricineae</taxon>
        <taxon>Hydnangiaceae</taxon>
        <taxon>Laccaria</taxon>
    </lineage>
</organism>
<evidence type="ECO:0000256" key="1">
    <source>
        <dbReference type="SAM" id="MobiDB-lite"/>
    </source>
</evidence>
<dbReference type="SMART" id="SM00959">
    <property type="entry name" value="Rho_N"/>
    <property type="match status" value="1"/>
</dbReference>
<keyword evidence="4" id="KW-1185">Reference proteome</keyword>
<evidence type="ECO:0000259" key="2">
    <source>
        <dbReference type="SMART" id="SM00959"/>
    </source>
</evidence>
<dbReference type="HOGENOM" id="CLU_013662_0_0_1"/>
<dbReference type="GO" id="GO:0006353">
    <property type="term" value="P:DNA-templated transcription termination"/>
    <property type="evidence" value="ECO:0007669"/>
    <property type="project" value="InterPro"/>
</dbReference>
<sequence>MAAANAFGPRFTKLVERWQSAVNIIHIGKLTPARCRDESFPKQPSAFKMSSPLSLASLKKLTVPQLKALCKEQHITGYSKLPKDAIIQKLLDHQNLGTTCDAISGAVPPITNGKPTNIASTSPCGKPLDTSANNPSIAAKKAPPVISETATIPSNHSDADRLLASPPSFQAVAHDTLAQISVSEGPAVHFTDADSDGRGISAATSKRPLILCEPPLPSKKAKNASPRISVDPIFKVPDIPRKPSNTVIAVVAPQSLALTSFVERNTSVSAARVSGKRFKPLLLKNQQSEVVKAASTRTLETGQLEPKGPTSSSDSVINHLDFPRPKSIKLYPVSLPPSVSQRRRVPTLSLALCAISKGDLKLCAQVSRLFRYSAYMAAKHQLLLYFPGRRLDALIKQHPASMTNFWPYLHSREEEVLARKTAYGASFLGKALEEATITDRLWSSPDHDKQIVIAIRFLMTRFFFFVSIGQEDSRDSPDIWGIIIDVQEAILNEIWTITIRSSSSTSVFYVLESTCEVIGLPQIPEESIRTSFAPTRHSSSLRVDWSAYISQRLENSAEPPKTLLEHLQWTNHEEYDRGISKLWLSRIRNEGQLGISKEVVARRYTFACIVSNSVSGSWLTLTEMAQEFNDMPSQHPRQQKHQKINLFLPAHHHVESVHFTTSAGKALHPALAVVQTPGREYYILKDNGMQVGCEEDGVAPVWMSLLGCNSLGGV</sequence>
<dbReference type="KEGG" id="lbc:LACBIDRAFT_309246"/>
<dbReference type="OrthoDB" id="2368680at2759"/>
<dbReference type="GeneID" id="6071626"/>